<feature type="chain" id="PRO_5045154113" evidence="2">
    <location>
        <begin position="27"/>
        <end position="190"/>
    </location>
</feature>
<dbReference type="EMBL" id="BAAAHE010000044">
    <property type="protein sequence ID" value="GAA0632861.1"/>
    <property type="molecule type" value="Genomic_DNA"/>
</dbReference>
<dbReference type="Proteomes" id="UP001500957">
    <property type="component" value="Unassembled WGS sequence"/>
</dbReference>
<keyword evidence="4" id="KW-1185">Reference proteome</keyword>
<sequence length="190" mass="19736">MHALARRAGAATAVLTLALSPTAAHAAGPKPVTQGDGILIADGAAVRLPATFVCPAGWTAYLVAQIIQAVGDEFAGGFDSVAKECTGQRQKVTFFVQAVPAGDNTHPFRPGTASSRVIMDAVDPAAQEPPYYEGEETPAEEEGSSLLPPLPPLMTSQNSVADDPMPTEPAPQTVHAEARGVIKLKERARS</sequence>
<evidence type="ECO:0000256" key="1">
    <source>
        <dbReference type="SAM" id="MobiDB-lite"/>
    </source>
</evidence>
<name>A0ABN1H9J2_9ACTN</name>
<dbReference type="RefSeq" id="WP_344608238.1">
    <property type="nucleotide sequence ID" value="NZ_BAAAHE010000044.1"/>
</dbReference>
<feature type="region of interest" description="Disordered" evidence="1">
    <location>
        <begin position="128"/>
        <end position="190"/>
    </location>
</feature>
<gene>
    <name evidence="3" type="ORF">GCM10009547_40920</name>
</gene>
<proteinExistence type="predicted"/>
<evidence type="ECO:0000313" key="3">
    <source>
        <dbReference type="EMBL" id="GAA0632861.1"/>
    </source>
</evidence>
<feature type="compositionally biased region" description="Basic and acidic residues" evidence="1">
    <location>
        <begin position="176"/>
        <end position="190"/>
    </location>
</feature>
<feature type="signal peptide" evidence="2">
    <location>
        <begin position="1"/>
        <end position="26"/>
    </location>
</feature>
<accession>A0ABN1H9J2</accession>
<organism evidence="3 4">
    <name type="scientific">Sporichthya brevicatena</name>
    <dbReference type="NCBI Taxonomy" id="171442"/>
    <lineage>
        <taxon>Bacteria</taxon>
        <taxon>Bacillati</taxon>
        <taxon>Actinomycetota</taxon>
        <taxon>Actinomycetes</taxon>
        <taxon>Sporichthyales</taxon>
        <taxon>Sporichthyaceae</taxon>
        <taxon>Sporichthya</taxon>
    </lineage>
</organism>
<protein>
    <submittedName>
        <fullName evidence="3">Uncharacterized protein</fullName>
    </submittedName>
</protein>
<comment type="caution">
    <text evidence="3">The sequence shown here is derived from an EMBL/GenBank/DDBJ whole genome shotgun (WGS) entry which is preliminary data.</text>
</comment>
<evidence type="ECO:0000313" key="4">
    <source>
        <dbReference type="Proteomes" id="UP001500957"/>
    </source>
</evidence>
<evidence type="ECO:0000256" key="2">
    <source>
        <dbReference type="SAM" id="SignalP"/>
    </source>
</evidence>
<keyword evidence="2" id="KW-0732">Signal</keyword>
<feature type="compositionally biased region" description="Acidic residues" evidence="1">
    <location>
        <begin position="133"/>
        <end position="143"/>
    </location>
</feature>
<reference evidence="3 4" key="1">
    <citation type="journal article" date="2019" name="Int. J. Syst. Evol. Microbiol.">
        <title>The Global Catalogue of Microorganisms (GCM) 10K type strain sequencing project: providing services to taxonomists for standard genome sequencing and annotation.</title>
        <authorList>
            <consortium name="The Broad Institute Genomics Platform"/>
            <consortium name="The Broad Institute Genome Sequencing Center for Infectious Disease"/>
            <person name="Wu L."/>
            <person name="Ma J."/>
        </authorList>
    </citation>
    <scope>NUCLEOTIDE SEQUENCE [LARGE SCALE GENOMIC DNA]</scope>
    <source>
        <strain evidence="3 4">JCM 10671</strain>
    </source>
</reference>